<sequence>MKNFIDSVLFLHQINDSQFPIGGYSHSYGLETYIQEGFIKNEEDTKRYLANYLKGSFLYTELFSAYLAFEFALGLDYQGVWDLCLKLRAIKSQKELREASEKLGSRLVKTLMQIDLNFDVRFFKELNESLSKKQIPICHSVAYGVICALAGVDRDYALSSFCFNTASTIAINAVKTVPISQMAGQRILFDIKNLIKDIVDDVKTLNKDDFGVSFAGVEISSMRHEYLYSRLYMS</sequence>
<dbReference type="GO" id="GO:0016151">
    <property type="term" value="F:nickel cation binding"/>
    <property type="evidence" value="ECO:0007669"/>
    <property type="project" value="UniProtKB-UniRule"/>
</dbReference>
<comment type="function">
    <text evidence="3">Required for maturation of urease via the functional incorporation of the urease nickel metallocenter.</text>
</comment>
<organism evidence="4 5">
    <name type="scientific">Campylobacter pinnipediorum subsp. pinnipediorum</name>
    <dbReference type="NCBI Taxonomy" id="1660067"/>
    <lineage>
        <taxon>Bacteria</taxon>
        <taxon>Pseudomonadati</taxon>
        <taxon>Campylobacterota</taxon>
        <taxon>Epsilonproteobacteria</taxon>
        <taxon>Campylobacterales</taxon>
        <taxon>Campylobacteraceae</taxon>
        <taxon>Campylobacter</taxon>
    </lineage>
</organism>
<comment type="caution">
    <text evidence="4">The sequence shown here is derived from an EMBL/GenBank/DDBJ whole genome shotgun (WGS) entry which is preliminary data.</text>
</comment>
<evidence type="ECO:0000256" key="3">
    <source>
        <dbReference type="HAMAP-Rule" id="MF_01385"/>
    </source>
</evidence>
<dbReference type="HAMAP" id="MF_01385">
    <property type="entry name" value="UreF"/>
    <property type="match status" value="1"/>
</dbReference>
<dbReference type="Proteomes" id="UP000189728">
    <property type="component" value="Unassembled WGS sequence"/>
</dbReference>
<comment type="subunit">
    <text evidence="3">UreD, UreF and UreG form a complex that acts as a GTP-hydrolysis-dependent molecular chaperone, activating the urease apoprotein by helping to assemble the nickel containing metallocenter of UreC. The UreE protein probably delivers the nickel.</text>
</comment>
<dbReference type="GO" id="GO:0005737">
    <property type="term" value="C:cytoplasm"/>
    <property type="evidence" value="ECO:0007669"/>
    <property type="project" value="UniProtKB-SubCell"/>
</dbReference>
<accession>A0AAX0L8I2</accession>
<evidence type="ECO:0000256" key="2">
    <source>
        <dbReference type="ARBA" id="ARBA00023186"/>
    </source>
</evidence>
<evidence type="ECO:0000256" key="1">
    <source>
        <dbReference type="ARBA" id="ARBA00022988"/>
    </source>
</evidence>
<name>A0AAX0L8I2_9BACT</name>
<dbReference type="PANTHER" id="PTHR33620:SF1">
    <property type="entry name" value="UREASE ACCESSORY PROTEIN F"/>
    <property type="match status" value="1"/>
</dbReference>
<gene>
    <name evidence="3" type="primary">ureF</name>
    <name evidence="4" type="ORF">BFG04_06345</name>
</gene>
<evidence type="ECO:0000313" key="4">
    <source>
        <dbReference type="EMBL" id="OPA74823.1"/>
    </source>
</evidence>
<keyword evidence="2 3" id="KW-0143">Chaperone</keyword>
<evidence type="ECO:0000313" key="5">
    <source>
        <dbReference type="Proteomes" id="UP000189728"/>
    </source>
</evidence>
<dbReference type="InterPro" id="IPR002639">
    <property type="entry name" value="UreF"/>
</dbReference>
<keyword evidence="3" id="KW-0963">Cytoplasm</keyword>
<dbReference type="Gene3D" id="1.10.4190.10">
    <property type="entry name" value="Urease accessory protein UreF"/>
    <property type="match status" value="1"/>
</dbReference>
<keyword evidence="1 3" id="KW-0996">Nickel insertion</keyword>
<reference evidence="4 5" key="1">
    <citation type="submission" date="2016-08" db="EMBL/GenBank/DDBJ databases">
        <title>Campylobacter species from sea mammals.</title>
        <authorList>
            <person name="Gilbert M.J."/>
            <person name="Byrne B.A."/>
            <person name="Zomer A.L."/>
            <person name="Wagenaar J.A."/>
        </authorList>
    </citation>
    <scope>NUCLEOTIDE SEQUENCE [LARGE SCALE GENOMIC DNA]</scope>
    <source>
        <strain evidence="4 5">1105248</strain>
    </source>
</reference>
<proteinExistence type="inferred from homology"/>
<comment type="similarity">
    <text evidence="3">Belongs to the UreF family.</text>
</comment>
<dbReference type="Pfam" id="PF01730">
    <property type="entry name" value="UreF"/>
    <property type="match status" value="1"/>
</dbReference>
<protein>
    <recommendedName>
        <fullName evidence="3">Urease accessory protein UreF</fullName>
    </recommendedName>
</protein>
<dbReference type="PANTHER" id="PTHR33620">
    <property type="entry name" value="UREASE ACCESSORY PROTEIN F"/>
    <property type="match status" value="1"/>
</dbReference>
<dbReference type="EMBL" id="MCRK01000044">
    <property type="protein sequence ID" value="OPA74823.1"/>
    <property type="molecule type" value="Genomic_DNA"/>
</dbReference>
<dbReference type="AlphaFoldDB" id="A0AAX0L8I2"/>
<comment type="subcellular location">
    <subcellularLocation>
        <location evidence="3">Cytoplasm</location>
    </subcellularLocation>
</comment>
<dbReference type="PIRSF" id="PIRSF009467">
    <property type="entry name" value="Ureas_acces_UreF"/>
    <property type="match status" value="1"/>
</dbReference>
<dbReference type="InterPro" id="IPR038277">
    <property type="entry name" value="UreF_sf"/>
</dbReference>